<protein>
    <recommendedName>
        <fullName evidence="4">DUF2304 domain-containing protein</fullName>
    </recommendedName>
</protein>
<dbReference type="AlphaFoldDB" id="A0A371PYS1"/>
<gene>
    <name evidence="2" type="ORF">DY245_26295</name>
</gene>
<reference evidence="2 3" key="1">
    <citation type="submission" date="2018-08" db="EMBL/GenBank/DDBJ databases">
        <title>Streptomyces NEAU-D10 sp. nov., a novel Actinomycete isolated from soil.</title>
        <authorList>
            <person name="Jin L."/>
        </authorList>
    </citation>
    <scope>NUCLEOTIDE SEQUENCE [LARGE SCALE GENOMIC DNA]</scope>
    <source>
        <strain evidence="2 3">NEAU-D10</strain>
    </source>
</reference>
<evidence type="ECO:0000313" key="2">
    <source>
        <dbReference type="EMBL" id="REK87584.1"/>
    </source>
</evidence>
<keyword evidence="1" id="KW-0472">Membrane</keyword>
<feature type="transmembrane region" description="Helical" evidence="1">
    <location>
        <begin position="6"/>
        <end position="23"/>
    </location>
</feature>
<feature type="transmembrane region" description="Helical" evidence="1">
    <location>
        <begin position="35"/>
        <end position="60"/>
    </location>
</feature>
<comment type="caution">
    <text evidence="2">The sequence shown here is derived from an EMBL/GenBank/DDBJ whole genome shotgun (WGS) entry which is preliminary data.</text>
</comment>
<name>A0A371PYS1_STRIH</name>
<dbReference type="RefSeq" id="WP_128509685.1">
    <property type="nucleotide sequence ID" value="NZ_QUAC01000209.1"/>
</dbReference>
<sequence>MVVSISGIVLTAVILAVMLRANYMRIGGALTAACFGFFLAATGAAPAITGFLATVASGIATLGRSLG</sequence>
<proteinExistence type="predicted"/>
<organism evidence="2 3">
    <name type="scientific">Streptomyces inhibens</name>
    <dbReference type="NCBI Taxonomy" id="2293571"/>
    <lineage>
        <taxon>Bacteria</taxon>
        <taxon>Bacillati</taxon>
        <taxon>Actinomycetota</taxon>
        <taxon>Actinomycetes</taxon>
        <taxon>Kitasatosporales</taxon>
        <taxon>Streptomycetaceae</taxon>
        <taxon>Streptomyces</taxon>
    </lineage>
</organism>
<evidence type="ECO:0008006" key="4">
    <source>
        <dbReference type="Google" id="ProtNLM"/>
    </source>
</evidence>
<evidence type="ECO:0000313" key="3">
    <source>
        <dbReference type="Proteomes" id="UP000262477"/>
    </source>
</evidence>
<keyword evidence="1" id="KW-0812">Transmembrane</keyword>
<accession>A0A371PYS1</accession>
<keyword evidence="3" id="KW-1185">Reference proteome</keyword>
<dbReference type="Proteomes" id="UP000262477">
    <property type="component" value="Unassembled WGS sequence"/>
</dbReference>
<dbReference type="OrthoDB" id="3873606at2"/>
<evidence type="ECO:0000256" key="1">
    <source>
        <dbReference type="SAM" id="Phobius"/>
    </source>
</evidence>
<dbReference type="EMBL" id="QUAC01000209">
    <property type="protein sequence ID" value="REK87584.1"/>
    <property type="molecule type" value="Genomic_DNA"/>
</dbReference>
<keyword evidence="1" id="KW-1133">Transmembrane helix</keyword>